<sequence length="334" mass="35774">MAQTIWKGAISFGLVSIPVRVFSATEEHGVSLRQVHAADGGRIRYKRFCELDGEEVPYSDIAKGYDLGGGEMVVLTDEDMDSLPLPSTKAVEVLQFIPADQYDPIATAKSYYLQADHLGEKPYVLLRDALRSTEKVAIVKVALRSRESLAAIRPYGDVLLLQLMLWPEEIRDAGKLAPGEDVTVKDAEVRMAEAYIDTLTADYDPSQYADEYAAALRAVVDAKVAGREVVAVDTDAEPAAEVVDLMEALRQSVARAKERRAAGDSPAAAAAPAADKAEEKSAEKKAPVKKAAKKAPAAKKAAEKSAEKPAEKALAKKAAAKKAPAKKAAARKSA</sequence>
<gene>
    <name evidence="3" type="primary">ku</name>
    <name evidence="6" type="ORF">GCM10009547_33900</name>
</gene>
<dbReference type="PIRSF" id="PIRSF006493">
    <property type="entry name" value="Prok_Ku"/>
    <property type="match status" value="1"/>
</dbReference>
<protein>
    <recommendedName>
        <fullName evidence="3">Non-homologous end joining protein Ku</fullName>
    </recommendedName>
</protein>
<feature type="compositionally biased region" description="Basic and acidic residues" evidence="4">
    <location>
        <begin position="275"/>
        <end position="286"/>
    </location>
</feature>
<evidence type="ECO:0000313" key="6">
    <source>
        <dbReference type="EMBL" id="GAA0627575.1"/>
    </source>
</evidence>
<evidence type="ECO:0000256" key="1">
    <source>
        <dbReference type="ARBA" id="ARBA00023125"/>
    </source>
</evidence>
<dbReference type="PANTHER" id="PTHR41251:SF1">
    <property type="entry name" value="NON-HOMOLOGOUS END JOINING PROTEIN KU"/>
    <property type="match status" value="1"/>
</dbReference>
<dbReference type="InterPro" id="IPR006164">
    <property type="entry name" value="DNA_bd_Ku70/Ku80"/>
</dbReference>
<dbReference type="EMBL" id="BAAAHE010000030">
    <property type="protein sequence ID" value="GAA0627575.1"/>
    <property type="molecule type" value="Genomic_DNA"/>
</dbReference>
<evidence type="ECO:0000313" key="7">
    <source>
        <dbReference type="Proteomes" id="UP001500957"/>
    </source>
</evidence>
<dbReference type="Proteomes" id="UP001500957">
    <property type="component" value="Unassembled WGS sequence"/>
</dbReference>
<evidence type="ECO:0000256" key="3">
    <source>
        <dbReference type="HAMAP-Rule" id="MF_01875"/>
    </source>
</evidence>
<keyword evidence="1 3" id="KW-0238">DNA-binding</keyword>
<evidence type="ECO:0000259" key="5">
    <source>
        <dbReference type="SMART" id="SM00559"/>
    </source>
</evidence>
<feature type="domain" description="Ku" evidence="5">
    <location>
        <begin position="53"/>
        <end position="181"/>
    </location>
</feature>
<dbReference type="Pfam" id="PF02735">
    <property type="entry name" value="Ku"/>
    <property type="match status" value="1"/>
</dbReference>
<keyword evidence="2 3" id="KW-0233">DNA recombination</keyword>
<proteinExistence type="inferred from homology"/>
<keyword evidence="3" id="KW-0234">DNA repair</keyword>
<feature type="compositionally biased region" description="Low complexity" evidence="4">
    <location>
        <begin position="263"/>
        <end position="274"/>
    </location>
</feature>
<dbReference type="SMART" id="SM00559">
    <property type="entry name" value="Ku78"/>
    <property type="match status" value="1"/>
</dbReference>
<evidence type="ECO:0000256" key="2">
    <source>
        <dbReference type="ARBA" id="ARBA00023172"/>
    </source>
</evidence>
<dbReference type="PANTHER" id="PTHR41251">
    <property type="entry name" value="NON-HOMOLOGOUS END JOINING PROTEIN KU"/>
    <property type="match status" value="1"/>
</dbReference>
<feature type="region of interest" description="Disordered" evidence="4">
    <location>
        <begin position="257"/>
        <end position="334"/>
    </location>
</feature>
<dbReference type="InterPro" id="IPR016194">
    <property type="entry name" value="SPOC-like_C_dom_sf"/>
</dbReference>
<evidence type="ECO:0000256" key="4">
    <source>
        <dbReference type="SAM" id="MobiDB-lite"/>
    </source>
</evidence>
<dbReference type="SUPFAM" id="SSF100939">
    <property type="entry name" value="SPOC domain-like"/>
    <property type="match status" value="1"/>
</dbReference>
<feature type="compositionally biased region" description="Basic residues" evidence="4">
    <location>
        <begin position="287"/>
        <end position="297"/>
    </location>
</feature>
<keyword evidence="3" id="KW-0227">DNA damage</keyword>
<organism evidence="6 7">
    <name type="scientific">Sporichthya brevicatena</name>
    <dbReference type="NCBI Taxonomy" id="171442"/>
    <lineage>
        <taxon>Bacteria</taxon>
        <taxon>Bacillati</taxon>
        <taxon>Actinomycetota</taxon>
        <taxon>Actinomycetes</taxon>
        <taxon>Sporichthyales</taxon>
        <taxon>Sporichthyaceae</taxon>
        <taxon>Sporichthya</taxon>
    </lineage>
</organism>
<dbReference type="CDD" id="cd00789">
    <property type="entry name" value="KU_like"/>
    <property type="match status" value="1"/>
</dbReference>
<name>A0ABN1H2Y1_9ACTN</name>
<dbReference type="NCBIfam" id="TIGR02772">
    <property type="entry name" value="Ku_bact"/>
    <property type="match status" value="1"/>
</dbReference>
<dbReference type="HAMAP" id="MF_01875">
    <property type="entry name" value="Prokaryotic_Ku"/>
    <property type="match status" value="1"/>
</dbReference>
<accession>A0ABN1H2Y1</accession>
<feature type="compositionally biased region" description="Basic residues" evidence="4">
    <location>
        <begin position="318"/>
        <end position="334"/>
    </location>
</feature>
<dbReference type="Gene3D" id="2.40.290.10">
    <property type="match status" value="1"/>
</dbReference>
<comment type="similarity">
    <text evidence="3">Belongs to the prokaryotic Ku family.</text>
</comment>
<comment type="subunit">
    <text evidence="3">Homodimer. Interacts with LigD.</text>
</comment>
<keyword evidence="7" id="KW-1185">Reference proteome</keyword>
<feature type="compositionally biased region" description="Basic and acidic residues" evidence="4">
    <location>
        <begin position="300"/>
        <end position="314"/>
    </location>
</feature>
<comment type="function">
    <text evidence="3">With LigD forms a non-homologous end joining (NHEJ) DNA repair enzyme, which repairs dsDNA breaks with reduced fidelity. Binds linear dsDNA with 5'- and 3'- overhangs but not closed circular dsDNA nor ssDNA. Recruits and stimulates the ligase activity of LigD.</text>
</comment>
<reference evidence="6 7" key="1">
    <citation type="journal article" date="2019" name="Int. J. Syst. Evol. Microbiol.">
        <title>The Global Catalogue of Microorganisms (GCM) 10K type strain sequencing project: providing services to taxonomists for standard genome sequencing and annotation.</title>
        <authorList>
            <consortium name="The Broad Institute Genomics Platform"/>
            <consortium name="The Broad Institute Genome Sequencing Center for Infectious Disease"/>
            <person name="Wu L."/>
            <person name="Ma J."/>
        </authorList>
    </citation>
    <scope>NUCLEOTIDE SEQUENCE [LARGE SCALE GENOMIC DNA]</scope>
    <source>
        <strain evidence="6 7">JCM 10671</strain>
    </source>
</reference>
<dbReference type="InterPro" id="IPR009187">
    <property type="entry name" value="Prok_Ku"/>
</dbReference>
<comment type="caution">
    <text evidence="6">The sequence shown here is derived from an EMBL/GenBank/DDBJ whole genome shotgun (WGS) entry which is preliminary data.</text>
</comment>
<dbReference type="RefSeq" id="WP_344606890.1">
    <property type="nucleotide sequence ID" value="NZ_BAAAHE010000030.1"/>
</dbReference>